<keyword evidence="1" id="KW-0808">Transferase</keyword>
<protein>
    <submittedName>
        <fullName evidence="1">Class I SAM-dependent methyltransferase</fullName>
    </submittedName>
</protein>
<dbReference type="RefSeq" id="WP_253063001.1">
    <property type="nucleotide sequence ID" value="NZ_JAMXWM010000017.1"/>
</dbReference>
<comment type="caution">
    <text evidence="1">The sequence shown here is derived from an EMBL/GenBank/DDBJ whole genome shotgun (WGS) entry which is preliminary data.</text>
</comment>
<dbReference type="GO" id="GO:0032259">
    <property type="term" value="P:methylation"/>
    <property type="evidence" value="ECO:0007669"/>
    <property type="project" value="UniProtKB-KW"/>
</dbReference>
<keyword evidence="1" id="KW-0489">Methyltransferase</keyword>
<dbReference type="SUPFAM" id="SSF53335">
    <property type="entry name" value="S-adenosyl-L-methionine-dependent methyltransferases"/>
    <property type="match status" value="1"/>
</dbReference>
<dbReference type="Proteomes" id="UP001597399">
    <property type="component" value="Unassembled WGS sequence"/>
</dbReference>
<proteinExistence type="predicted"/>
<name>A0ABW5S7G9_9BACL</name>
<reference evidence="2" key="1">
    <citation type="journal article" date="2019" name="Int. J. Syst. Evol. Microbiol.">
        <title>The Global Catalogue of Microorganisms (GCM) 10K type strain sequencing project: providing services to taxonomists for standard genome sequencing and annotation.</title>
        <authorList>
            <consortium name="The Broad Institute Genomics Platform"/>
            <consortium name="The Broad Institute Genome Sequencing Center for Infectious Disease"/>
            <person name="Wu L."/>
            <person name="Ma J."/>
        </authorList>
    </citation>
    <scope>NUCLEOTIDE SEQUENCE [LARGE SCALE GENOMIC DNA]</scope>
    <source>
        <strain evidence="2">TISTR 2466</strain>
    </source>
</reference>
<dbReference type="GO" id="GO:0008168">
    <property type="term" value="F:methyltransferase activity"/>
    <property type="evidence" value="ECO:0007669"/>
    <property type="project" value="UniProtKB-KW"/>
</dbReference>
<dbReference type="InterPro" id="IPR029063">
    <property type="entry name" value="SAM-dependent_MTases_sf"/>
</dbReference>
<evidence type="ECO:0000313" key="2">
    <source>
        <dbReference type="Proteomes" id="UP001597399"/>
    </source>
</evidence>
<keyword evidence="2" id="KW-1185">Reference proteome</keyword>
<organism evidence="1 2">
    <name type="scientific">Sporolactobacillus shoreicorticis</name>
    <dbReference type="NCBI Taxonomy" id="1923877"/>
    <lineage>
        <taxon>Bacteria</taxon>
        <taxon>Bacillati</taxon>
        <taxon>Bacillota</taxon>
        <taxon>Bacilli</taxon>
        <taxon>Bacillales</taxon>
        <taxon>Sporolactobacillaceae</taxon>
        <taxon>Sporolactobacillus</taxon>
    </lineage>
</organism>
<sequence>MVGLDQDKECPDELAKLLMNHNFTFIHATIDQLRELFPAQSIDYLMSCDVFMFIEDVNRYFDDVGWLVKSRIRQIGWYMKNNPRMRNSLEPDQILEAYPKRGWHTRLIDLDWHKNGYMIQADRQ</sequence>
<gene>
    <name evidence="1" type="ORF">ACFSUE_18815</name>
</gene>
<dbReference type="Gene3D" id="3.40.50.150">
    <property type="entry name" value="Vaccinia Virus protein VP39"/>
    <property type="match status" value="1"/>
</dbReference>
<accession>A0ABW5S7G9</accession>
<dbReference type="EMBL" id="JBHUMQ010000050">
    <property type="protein sequence ID" value="MFD2695658.1"/>
    <property type="molecule type" value="Genomic_DNA"/>
</dbReference>
<evidence type="ECO:0000313" key="1">
    <source>
        <dbReference type="EMBL" id="MFD2695658.1"/>
    </source>
</evidence>